<comment type="caution">
    <text evidence="3">The sequence shown here is derived from an EMBL/GenBank/DDBJ whole genome shotgun (WGS) entry which is preliminary data.</text>
</comment>
<accession>A0AAV4VYU4</accession>
<sequence length="146" mass="15998">VVSVLMVTQNTLELCFGFKALPVYSQNLSLGINSLSTFGLLGAALEIILILYLWCTSIIGLYSLPLFCYLKPKVRNTSMTQVIGNCAVLLILSSALPVLARSLGITNFDLLGDFGRINWLGNFYIVCKISVVDDVQYVVENVKIEG</sequence>
<dbReference type="PANTHER" id="PTHR12625:SF0">
    <property type="entry name" value="PROTEIN LILIPOD"/>
    <property type="match status" value="1"/>
</dbReference>
<dbReference type="GO" id="GO:0004888">
    <property type="term" value="F:transmembrane signaling receptor activity"/>
    <property type="evidence" value="ECO:0007669"/>
    <property type="project" value="TreeGrafter"/>
</dbReference>
<keyword evidence="2" id="KW-0812">Transmembrane</keyword>
<evidence type="ECO:0000256" key="1">
    <source>
        <dbReference type="ARBA" id="ARBA00010487"/>
    </source>
</evidence>
<dbReference type="InterPro" id="IPR008075">
    <property type="entry name" value="LIMR"/>
</dbReference>
<keyword evidence="4" id="KW-1185">Reference proteome</keyword>
<organism evidence="3 4">
    <name type="scientific">Caerostris darwini</name>
    <dbReference type="NCBI Taxonomy" id="1538125"/>
    <lineage>
        <taxon>Eukaryota</taxon>
        <taxon>Metazoa</taxon>
        <taxon>Ecdysozoa</taxon>
        <taxon>Arthropoda</taxon>
        <taxon>Chelicerata</taxon>
        <taxon>Arachnida</taxon>
        <taxon>Araneae</taxon>
        <taxon>Araneomorphae</taxon>
        <taxon>Entelegynae</taxon>
        <taxon>Araneoidea</taxon>
        <taxon>Araneidae</taxon>
        <taxon>Caerostris</taxon>
    </lineage>
</organism>
<name>A0AAV4VYU4_9ARAC</name>
<evidence type="ECO:0000313" key="3">
    <source>
        <dbReference type="EMBL" id="GIY74628.1"/>
    </source>
</evidence>
<protein>
    <submittedName>
        <fullName evidence="3">Protein Lilipod</fullName>
    </submittedName>
</protein>
<keyword evidence="2" id="KW-0472">Membrane</keyword>
<dbReference type="GO" id="GO:0005886">
    <property type="term" value="C:plasma membrane"/>
    <property type="evidence" value="ECO:0007669"/>
    <property type="project" value="TreeGrafter"/>
</dbReference>
<feature type="non-terminal residue" evidence="3">
    <location>
        <position position="1"/>
    </location>
</feature>
<evidence type="ECO:0000313" key="4">
    <source>
        <dbReference type="Proteomes" id="UP001054837"/>
    </source>
</evidence>
<keyword evidence="2" id="KW-1133">Transmembrane helix</keyword>
<dbReference type="Proteomes" id="UP001054837">
    <property type="component" value="Unassembled WGS sequence"/>
</dbReference>
<gene>
    <name evidence="3" type="primary">lili</name>
    <name evidence="3" type="ORF">CDAR_532571</name>
</gene>
<dbReference type="Pfam" id="PF04791">
    <property type="entry name" value="LMBR1"/>
    <property type="match status" value="1"/>
</dbReference>
<dbReference type="InterPro" id="IPR006876">
    <property type="entry name" value="LMBR1-like_membr_prot"/>
</dbReference>
<comment type="similarity">
    <text evidence="1">Belongs to the LIMR family.</text>
</comment>
<dbReference type="GO" id="GO:0007165">
    <property type="term" value="P:signal transduction"/>
    <property type="evidence" value="ECO:0007669"/>
    <property type="project" value="TreeGrafter"/>
</dbReference>
<evidence type="ECO:0000256" key="2">
    <source>
        <dbReference type="SAM" id="Phobius"/>
    </source>
</evidence>
<reference evidence="3 4" key="1">
    <citation type="submission" date="2021-06" db="EMBL/GenBank/DDBJ databases">
        <title>Caerostris darwini draft genome.</title>
        <authorList>
            <person name="Kono N."/>
            <person name="Arakawa K."/>
        </authorList>
    </citation>
    <scope>NUCLEOTIDE SEQUENCE [LARGE SCALE GENOMIC DNA]</scope>
</reference>
<proteinExistence type="inferred from homology"/>
<dbReference type="AlphaFoldDB" id="A0AAV4VYU4"/>
<dbReference type="PANTHER" id="PTHR12625">
    <property type="entry name" value="LIPOCALIN-1 INTERACTING MEMBRANE RECEPTOR LIMR"/>
    <property type="match status" value="1"/>
</dbReference>
<dbReference type="PRINTS" id="PR01692">
    <property type="entry name" value="LIPOCALINIMR"/>
</dbReference>
<feature type="transmembrane region" description="Helical" evidence="2">
    <location>
        <begin position="82"/>
        <end position="100"/>
    </location>
</feature>
<dbReference type="EMBL" id="BPLQ01013769">
    <property type="protein sequence ID" value="GIY74628.1"/>
    <property type="molecule type" value="Genomic_DNA"/>
</dbReference>
<feature type="transmembrane region" description="Helical" evidence="2">
    <location>
        <begin position="47"/>
        <end position="70"/>
    </location>
</feature>